<gene>
    <name evidence="9" type="ORF">g.16410</name>
</gene>
<proteinExistence type="predicted"/>
<keyword evidence="5 7" id="KW-1133">Transmembrane helix</keyword>
<keyword evidence="6 7" id="KW-0472">Membrane</keyword>
<accession>A0A1B6HA28</accession>
<reference evidence="9" key="1">
    <citation type="submission" date="2015-11" db="EMBL/GenBank/DDBJ databases">
        <title>De novo transcriptome assembly of four potential Pierce s Disease insect vectors from Arizona vineyards.</title>
        <authorList>
            <person name="Tassone E.E."/>
        </authorList>
    </citation>
    <scope>NUCLEOTIDE SEQUENCE</scope>
</reference>
<dbReference type="Pfam" id="PF12698">
    <property type="entry name" value="ABC2_membrane_3"/>
    <property type="match status" value="1"/>
</dbReference>
<dbReference type="Gene3D" id="3.40.50.300">
    <property type="entry name" value="P-loop containing nucleotide triphosphate hydrolases"/>
    <property type="match status" value="1"/>
</dbReference>
<dbReference type="InterPro" id="IPR003593">
    <property type="entry name" value="AAA+_ATPase"/>
</dbReference>
<comment type="subcellular location">
    <subcellularLocation>
        <location evidence="1">Membrane</location>
        <topology evidence="1">Multi-pass membrane protein</topology>
    </subcellularLocation>
</comment>
<dbReference type="SMART" id="SM00382">
    <property type="entry name" value="AAA"/>
    <property type="match status" value="1"/>
</dbReference>
<dbReference type="CDD" id="cd03230">
    <property type="entry name" value="ABC_DR_subfamily_A"/>
    <property type="match status" value="1"/>
</dbReference>
<evidence type="ECO:0000313" key="9">
    <source>
        <dbReference type="EMBL" id="JAS71527.1"/>
    </source>
</evidence>
<dbReference type="PANTHER" id="PTHR43038">
    <property type="entry name" value="ATP-BINDING CASSETTE, SUB-FAMILY H, MEMBER 1"/>
    <property type="match status" value="1"/>
</dbReference>
<keyword evidence="4" id="KW-0067">ATP-binding</keyword>
<dbReference type="EMBL" id="GECU01036179">
    <property type="protein sequence ID" value="JAS71527.1"/>
    <property type="molecule type" value="Transcribed_RNA"/>
</dbReference>
<dbReference type="AlphaFoldDB" id="A0A1B6HA28"/>
<protein>
    <recommendedName>
        <fullName evidence="8">ABC transporter domain-containing protein</fullName>
    </recommendedName>
</protein>
<dbReference type="SUPFAM" id="SSF52540">
    <property type="entry name" value="P-loop containing nucleoside triphosphate hydrolases"/>
    <property type="match status" value="1"/>
</dbReference>
<name>A0A1B6HA28_9HEMI</name>
<dbReference type="PROSITE" id="PS50893">
    <property type="entry name" value="ABC_TRANSPORTER_2"/>
    <property type="match status" value="1"/>
</dbReference>
<evidence type="ECO:0000259" key="8">
    <source>
        <dbReference type="PROSITE" id="PS50893"/>
    </source>
</evidence>
<organism evidence="9">
    <name type="scientific">Homalodisca liturata</name>
    <dbReference type="NCBI Taxonomy" id="320908"/>
    <lineage>
        <taxon>Eukaryota</taxon>
        <taxon>Metazoa</taxon>
        <taxon>Ecdysozoa</taxon>
        <taxon>Arthropoda</taxon>
        <taxon>Hexapoda</taxon>
        <taxon>Insecta</taxon>
        <taxon>Pterygota</taxon>
        <taxon>Neoptera</taxon>
        <taxon>Paraneoptera</taxon>
        <taxon>Hemiptera</taxon>
        <taxon>Auchenorrhyncha</taxon>
        <taxon>Membracoidea</taxon>
        <taxon>Cicadellidae</taxon>
        <taxon>Cicadellinae</taxon>
        <taxon>Proconiini</taxon>
        <taxon>Homalodisca</taxon>
    </lineage>
</organism>
<feature type="transmembrane region" description="Helical" evidence="7">
    <location>
        <begin position="559"/>
        <end position="586"/>
    </location>
</feature>
<keyword evidence="3" id="KW-0547">Nucleotide-binding</keyword>
<feature type="transmembrane region" description="Helical" evidence="7">
    <location>
        <begin position="489"/>
        <end position="508"/>
    </location>
</feature>
<evidence type="ECO:0000256" key="1">
    <source>
        <dbReference type="ARBA" id="ARBA00004141"/>
    </source>
</evidence>
<feature type="transmembrane region" description="Helical" evidence="7">
    <location>
        <begin position="593"/>
        <end position="615"/>
    </location>
</feature>
<evidence type="ECO:0000256" key="6">
    <source>
        <dbReference type="ARBA" id="ARBA00023136"/>
    </source>
</evidence>
<dbReference type="PANTHER" id="PTHR43038:SF3">
    <property type="entry name" value="ABC TRANSPORTER G FAMILY MEMBER 20 ISOFORM X1"/>
    <property type="match status" value="1"/>
</dbReference>
<dbReference type="GO" id="GO:0005524">
    <property type="term" value="F:ATP binding"/>
    <property type="evidence" value="ECO:0007669"/>
    <property type="project" value="UniProtKB-KW"/>
</dbReference>
<dbReference type="InterPro" id="IPR027417">
    <property type="entry name" value="P-loop_NTPase"/>
</dbReference>
<dbReference type="InterPro" id="IPR013525">
    <property type="entry name" value="ABC2_TM"/>
</dbReference>
<feature type="transmembrane region" description="Helical" evidence="7">
    <location>
        <begin position="652"/>
        <end position="675"/>
    </location>
</feature>
<evidence type="ECO:0000256" key="5">
    <source>
        <dbReference type="ARBA" id="ARBA00022989"/>
    </source>
</evidence>
<dbReference type="GO" id="GO:0016020">
    <property type="term" value="C:membrane"/>
    <property type="evidence" value="ECO:0007669"/>
    <property type="project" value="UniProtKB-SubCell"/>
</dbReference>
<dbReference type="InterPro" id="IPR003439">
    <property type="entry name" value="ABC_transporter-like_ATP-bd"/>
</dbReference>
<evidence type="ECO:0000256" key="3">
    <source>
        <dbReference type="ARBA" id="ARBA00022741"/>
    </source>
</evidence>
<evidence type="ECO:0000256" key="2">
    <source>
        <dbReference type="ARBA" id="ARBA00022692"/>
    </source>
</evidence>
<dbReference type="GO" id="GO:0140359">
    <property type="term" value="F:ABC-type transporter activity"/>
    <property type="evidence" value="ECO:0007669"/>
    <property type="project" value="InterPro"/>
</dbReference>
<feature type="transmembrane region" description="Helical" evidence="7">
    <location>
        <begin position="529"/>
        <end position="553"/>
    </location>
</feature>
<sequence>MDPREDLGLREAAVSVRGAYKRFSPTSVVLRGLDMTVLEGTIYGLLGPSGCGKTTLLRCLLDRTQLDAGEIYVKAKELRNIGYMPQELALYQDLTIAETFNFYGRLFGMHWGHIEDRGLDLLKFLDLPESERFIGHLSGGQVRRVSFAIALLHDPQLLILDEPTAGVDPILSASIWERLLKMAVSQKKTIIITTHYIEEARQAHTIGLMRHGVLLAEESPQQLMAHQNCSNLEQAFLQLSQRQHDQIRGCDDLQEPEDYPSPSQCPRPHLKPTSLWNVDRFLAQLMKNFVWNMRNIPMLLFVLMLPAFQAILCNVILGSEPHNMALGVLSAELPHGLSDCEHLPPYNCSAQGPPLSCSYLEVLRHKQLKLKEFKDLDSARQSVERGESWGYLYFPENYTRALMERIESGQTVSDQVLDESLVDVWLDMSNLWVSSMIKRDMILGVVDYVKNLLLTCNFSPELADIPLKFEEPIYGMVIPKFIHFCTPGLILSFCFYLPIMFTTGAIMMEREAGLLERSLIAGMTILEVVVAHTVLQLLLVTAQNVVIFISFYVLYYNPFYGSLTLIMALVWLVEFMGISYAFLLAVFFDSEKLATYAGVGTIVLMFIMCGIVWPYQGMHWAVRTMVSYTPLQPAVEAYRAIAERAWGLENPIVRHGFCTTLAWIAIFSSATYYIAKKKKLGT</sequence>
<feature type="transmembrane region" description="Helical" evidence="7">
    <location>
        <begin position="296"/>
        <end position="317"/>
    </location>
</feature>
<dbReference type="GO" id="GO:0016887">
    <property type="term" value="F:ATP hydrolysis activity"/>
    <property type="evidence" value="ECO:0007669"/>
    <property type="project" value="InterPro"/>
</dbReference>
<feature type="domain" description="ABC transporter" evidence="8">
    <location>
        <begin position="14"/>
        <end position="236"/>
    </location>
</feature>
<keyword evidence="2 7" id="KW-0812">Transmembrane</keyword>
<evidence type="ECO:0000256" key="4">
    <source>
        <dbReference type="ARBA" id="ARBA00022840"/>
    </source>
</evidence>
<dbReference type="Pfam" id="PF00005">
    <property type="entry name" value="ABC_tran"/>
    <property type="match status" value="1"/>
</dbReference>
<evidence type="ECO:0000256" key="7">
    <source>
        <dbReference type="SAM" id="Phobius"/>
    </source>
</evidence>